<feature type="DNA-binding region" description="Homeobox" evidence="1">
    <location>
        <begin position="71"/>
        <end position="124"/>
    </location>
</feature>
<dbReference type="Gene3D" id="1.10.10.60">
    <property type="entry name" value="Homeodomain-like"/>
    <property type="match status" value="1"/>
</dbReference>
<protein>
    <recommendedName>
        <fullName evidence="3">Homeobox domain-containing protein</fullName>
    </recommendedName>
</protein>
<keyword evidence="1 2" id="KW-0539">Nucleus</keyword>
<accession>A0A815JSE7</accession>
<proteinExistence type="predicted"/>
<dbReference type="InterPro" id="IPR009057">
    <property type="entry name" value="Homeodomain-like_sf"/>
</dbReference>
<comment type="caution">
    <text evidence="4">The sequence shown here is derived from an EMBL/GenBank/DDBJ whole genome shotgun (WGS) entry which is preliminary data.</text>
</comment>
<dbReference type="PROSITE" id="PS50071">
    <property type="entry name" value="HOMEOBOX_2"/>
    <property type="match status" value="1"/>
</dbReference>
<evidence type="ECO:0000313" key="5">
    <source>
        <dbReference type="Proteomes" id="UP000663889"/>
    </source>
</evidence>
<evidence type="ECO:0000256" key="1">
    <source>
        <dbReference type="PROSITE-ProRule" id="PRU00108"/>
    </source>
</evidence>
<gene>
    <name evidence="4" type="ORF">SEV965_LOCUS30450</name>
</gene>
<dbReference type="Pfam" id="PF00046">
    <property type="entry name" value="Homeodomain"/>
    <property type="match status" value="1"/>
</dbReference>
<dbReference type="AlphaFoldDB" id="A0A815JSE7"/>
<reference evidence="4" key="1">
    <citation type="submission" date="2021-02" db="EMBL/GenBank/DDBJ databases">
        <authorList>
            <person name="Nowell W R."/>
        </authorList>
    </citation>
    <scope>NUCLEOTIDE SEQUENCE</scope>
</reference>
<dbReference type="GO" id="GO:0003677">
    <property type="term" value="F:DNA binding"/>
    <property type="evidence" value="ECO:0007669"/>
    <property type="project" value="UniProtKB-UniRule"/>
</dbReference>
<evidence type="ECO:0000313" key="4">
    <source>
        <dbReference type="EMBL" id="CAF1381735.1"/>
    </source>
</evidence>
<organism evidence="4 5">
    <name type="scientific">Rotaria sordida</name>
    <dbReference type="NCBI Taxonomy" id="392033"/>
    <lineage>
        <taxon>Eukaryota</taxon>
        <taxon>Metazoa</taxon>
        <taxon>Spiralia</taxon>
        <taxon>Gnathifera</taxon>
        <taxon>Rotifera</taxon>
        <taxon>Eurotatoria</taxon>
        <taxon>Bdelloidea</taxon>
        <taxon>Philodinida</taxon>
        <taxon>Philodinidae</taxon>
        <taxon>Rotaria</taxon>
    </lineage>
</organism>
<feature type="domain" description="Homeobox" evidence="3">
    <location>
        <begin position="69"/>
        <end position="123"/>
    </location>
</feature>
<keyword evidence="1 2" id="KW-0238">DNA-binding</keyword>
<dbReference type="CDD" id="cd00086">
    <property type="entry name" value="homeodomain"/>
    <property type="match status" value="1"/>
</dbReference>
<dbReference type="Proteomes" id="UP000663889">
    <property type="component" value="Unassembled WGS sequence"/>
</dbReference>
<sequence length="147" mass="17428">MTKKNLKKKLSSERVAQQHAELVKVLCEHVHFRRLVCRLNKKNSNSFLSKVLVEASRRILTESEHLPCRYVFSQSQLAQLEAEFDSHKYINKMKCKNLAYELSINELTAQRWFQRRQYKERQQWRIAPVLPVVQHIWPLNSLQAIAG</sequence>
<dbReference type="SUPFAM" id="SSF46689">
    <property type="entry name" value="Homeodomain-like"/>
    <property type="match status" value="1"/>
</dbReference>
<evidence type="ECO:0000259" key="3">
    <source>
        <dbReference type="PROSITE" id="PS50071"/>
    </source>
</evidence>
<dbReference type="GO" id="GO:0005634">
    <property type="term" value="C:nucleus"/>
    <property type="evidence" value="ECO:0007669"/>
    <property type="project" value="UniProtKB-SubCell"/>
</dbReference>
<evidence type="ECO:0000256" key="2">
    <source>
        <dbReference type="RuleBase" id="RU000682"/>
    </source>
</evidence>
<comment type="subcellular location">
    <subcellularLocation>
        <location evidence="1 2">Nucleus</location>
    </subcellularLocation>
</comment>
<dbReference type="InterPro" id="IPR001356">
    <property type="entry name" value="HD"/>
</dbReference>
<name>A0A815JSE7_9BILA</name>
<keyword evidence="1 2" id="KW-0371">Homeobox</keyword>
<dbReference type="SMART" id="SM00389">
    <property type="entry name" value="HOX"/>
    <property type="match status" value="1"/>
</dbReference>
<dbReference type="EMBL" id="CAJNOU010003279">
    <property type="protein sequence ID" value="CAF1381735.1"/>
    <property type="molecule type" value="Genomic_DNA"/>
</dbReference>